<protein>
    <submittedName>
        <fullName evidence="1">Uncharacterized protein</fullName>
    </submittedName>
</protein>
<dbReference type="GeneID" id="22111644"/>
<evidence type="ECO:0000313" key="2">
    <source>
        <dbReference type="Proteomes" id="UP000029889"/>
    </source>
</evidence>
<evidence type="ECO:0000313" key="1">
    <source>
        <dbReference type="EMBL" id="AIT14494.1"/>
    </source>
</evidence>
<dbReference type="RefSeq" id="YP_009102191.1">
    <property type="nucleotide sequence ID" value="NC_025447.1"/>
</dbReference>
<name>A0A097EYH6_9CAUD</name>
<gene>
    <name evidence="1" type="primary">604</name>
    <name evidence="1" type="ORF">PBI_121Q_604</name>
</gene>
<proteinExistence type="predicted"/>
<dbReference type="OrthoDB" id="19100at10239"/>
<keyword evidence="2" id="KW-1185">Reference proteome</keyword>
<dbReference type="KEGG" id="vg:22111644"/>
<dbReference type="Proteomes" id="UP000029889">
    <property type="component" value="Segment"/>
</dbReference>
<sequence length="365" mass="41327">MPNVSINKEEFISKMTAKYGEFDFSTLVFKASKTTVKCNKCGKENIKSALRHIACTCASCYSNMSQRSNNDTFISTVENKFGKDKFKFDKLNYTNAITKVTLFCTDEEHNDYFEITPNKFLSGKGCPVCNKNEAYSTESFTAKVKENYGDALDLTNTVYVNQKTKVTVHCTKGHHDWTVDPKTLIVGKTGCGTCSGKGGRSTERFIELVSPIHNHKYDYSLVDYTTSEKYVDIVCPTHGVFSQQPKAHMAGKGCPSCGEYGYQPSKPGYFYVQKLTNNDKTVYKYGITGDMKRRVNEQSRNSGFEHEVLVERYFEDGNQPLLLEKFIKKYIESGVVSTEELPSGFTETFDEKYLKSVLEIVNNFK</sequence>
<organism evidence="1 2">
    <name type="scientific">Escherichia phage 121Q</name>
    <dbReference type="NCBI Taxonomy" id="1555202"/>
    <lineage>
        <taxon>Viruses</taxon>
        <taxon>Duplodnaviria</taxon>
        <taxon>Heunggongvirae</taxon>
        <taxon>Uroviricota</taxon>
        <taxon>Caudoviricetes</taxon>
        <taxon>Asteriusvirus</taxon>
        <taxon>Asteriusvirus av121Q</taxon>
    </lineage>
</organism>
<accession>A0A097EYH6</accession>
<reference evidence="1 2" key="1">
    <citation type="submission" date="2014-09" db="EMBL/GenBank/DDBJ databases">
        <authorList>
            <person name="Lapin J.S."/>
            <person name="Pope W.H."/>
            <person name="Hua J."/>
            <person name="Ford M.E."/>
            <person name="Conway J.F."/>
            <person name="Hatfull G.F."/>
            <person name="Hendrix R.W."/>
        </authorList>
    </citation>
    <scope>NUCLEOTIDE SEQUENCE [LARGE SCALE GENOMIC DNA]</scope>
</reference>
<dbReference type="EMBL" id="KM507819">
    <property type="protein sequence ID" value="AIT14494.1"/>
    <property type="molecule type" value="Genomic_DNA"/>
</dbReference>